<keyword evidence="2" id="KW-1185">Reference proteome</keyword>
<evidence type="ECO:0000313" key="2">
    <source>
        <dbReference type="Proteomes" id="UP001337655"/>
    </source>
</evidence>
<protein>
    <submittedName>
        <fullName evidence="1">Uncharacterized protein</fullName>
    </submittedName>
</protein>
<sequence>MAFDFGSGMPLPPFKHEDPYFATGNPSFVRGPLFRSFARGADFELLEYLRTRNISPAFLIEIDKFLESHPEIAKYCQEWTQNINSFRPLDAYRFFIKEYTRPARYVEGVLPELSDIPLNFSSTLLVSKYDDELIAFFEGTEYRSDILANIDHEVKQLQYRVYYQERVTHDQRKLVTLALYGNPVDAFKFYEYNYQTDWLPHRYLPEHTILAMIPKAPDYENGPVPRQIASASEPAAEDMRSHLGTRARMARANDAGVDVIEVLLSDFVAALCRQGFRRVDIEHLRKKAVTTIDHERQVGRGVDIVDLIMDQAKGAQPPTYMPNSRKSVARTKRVQRIRFLKDSLRRLRAQEAAYQYDAEFIRAGVTAVRERAERHLVMEIVVLAKAAGTMSGAEANMMLNMVGKKKRREMTIRGDWFDVLELVAPYL</sequence>
<proteinExistence type="predicted"/>
<evidence type="ECO:0000313" key="1">
    <source>
        <dbReference type="EMBL" id="KAK5175616.1"/>
    </source>
</evidence>
<gene>
    <name evidence="1" type="ORF">LTR77_000755</name>
</gene>
<dbReference type="AlphaFoldDB" id="A0AAV9PNP3"/>
<dbReference type="EMBL" id="JAVRRT010000001">
    <property type="protein sequence ID" value="KAK5175616.1"/>
    <property type="molecule type" value="Genomic_DNA"/>
</dbReference>
<accession>A0AAV9PNP3</accession>
<organism evidence="1 2">
    <name type="scientific">Saxophila tyrrhenica</name>
    <dbReference type="NCBI Taxonomy" id="1690608"/>
    <lineage>
        <taxon>Eukaryota</taxon>
        <taxon>Fungi</taxon>
        <taxon>Dikarya</taxon>
        <taxon>Ascomycota</taxon>
        <taxon>Pezizomycotina</taxon>
        <taxon>Dothideomycetes</taxon>
        <taxon>Dothideomycetidae</taxon>
        <taxon>Mycosphaerellales</taxon>
        <taxon>Extremaceae</taxon>
        <taxon>Saxophila</taxon>
    </lineage>
</organism>
<reference evidence="1 2" key="1">
    <citation type="submission" date="2023-08" db="EMBL/GenBank/DDBJ databases">
        <title>Black Yeasts Isolated from many extreme environments.</title>
        <authorList>
            <person name="Coleine C."/>
            <person name="Stajich J.E."/>
            <person name="Selbmann L."/>
        </authorList>
    </citation>
    <scope>NUCLEOTIDE SEQUENCE [LARGE SCALE GENOMIC DNA]</scope>
    <source>
        <strain evidence="1 2">CCFEE 5935</strain>
    </source>
</reference>
<comment type="caution">
    <text evidence="1">The sequence shown here is derived from an EMBL/GenBank/DDBJ whole genome shotgun (WGS) entry which is preliminary data.</text>
</comment>
<dbReference type="GeneID" id="89922105"/>
<dbReference type="RefSeq" id="XP_064664254.1">
    <property type="nucleotide sequence ID" value="XM_064798020.1"/>
</dbReference>
<name>A0AAV9PNP3_9PEZI</name>
<dbReference type="Proteomes" id="UP001337655">
    <property type="component" value="Unassembled WGS sequence"/>
</dbReference>